<dbReference type="Proteomes" id="UP000570595">
    <property type="component" value="Unassembled WGS sequence"/>
</dbReference>
<dbReference type="InterPro" id="IPR045052">
    <property type="entry name" value="Copine"/>
</dbReference>
<dbReference type="InterPro" id="IPR036465">
    <property type="entry name" value="vWFA_dom_sf"/>
</dbReference>
<dbReference type="InterPro" id="IPR010734">
    <property type="entry name" value="Copine_C"/>
</dbReference>
<protein>
    <recommendedName>
        <fullName evidence="1">Copine C-terminal domain-containing protein</fullName>
    </recommendedName>
</protein>
<dbReference type="PANTHER" id="PTHR10857:SF106">
    <property type="entry name" value="C2 DOMAIN-CONTAINING PROTEIN"/>
    <property type="match status" value="1"/>
</dbReference>
<dbReference type="Pfam" id="PF07002">
    <property type="entry name" value="Copine"/>
    <property type="match status" value="1"/>
</dbReference>
<organism evidence="2 3">
    <name type="scientific">Perkinsus olseni</name>
    <name type="common">Perkinsus atlanticus</name>
    <dbReference type="NCBI Taxonomy" id="32597"/>
    <lineage>
        <taxon>Eukaryota</taxon>
        <taxon>Sar</taxon>
        <taxon>Alveolata</taxon>
        <taxon>Perkinsozoa</taxon>
        <taxon>Perkinsea</taxon>
        <taxon>Perkinsida</taxon>
        <taxon>Perkinsidae</taxon>
        <taxon>Perkinsus</taxon>
    </lineage>
</organism>
<dbReference type="SUPFAM" id="SSF53300">
    <property type="entry name" value="vWA-like"/>
    <property type="match status" value="1"/>
</dbReference>
<dbReference type="GO" id="GO:0005544">
    <property type="term" value="F:calcium-dependent phospholipid binding"/>
    <property type="evidence" value="ECO:0007669"/>
    <property type="project" value="InterPro"/>
</dbReference>
<gene>
    <name evidence="2" type="ORF">FOZ61_003357</name>
</gene>
<dbReference type="EMBL" id="JABAHT010000201">
    <property type="protein sequence ID" value="KAF4661351.1"/>
    <property type="molecule type" value="Genomic_DNA"/>
</dbReference>
<dbReference type="OrthoDB" id="308084at2759"/>
<accession>A0A7J6LR48</accession>
<evidence type="ECO:0000313" key="2">
    <source>
        <dbReference type="EMBL" id="KAF4661351.1"/>
    </source>
</evidence>
<sequence length="543" mass="61496">MRVYGTEQQQQQQQSPAAAASVEFFFEFSLPIILKPPCRVPLKKVDDSDGLLLDTTRLNETELEEVSVQFIQAGLYAGLNAGRMRPIFLKDVRLLLLDDDNQWTLRLARDCTFTLKPCNCFSLNGNFFDPEVHGIDGIVEVYRRSLQVTYLHGPTKLNEVIRVCRQWSAEFSIHASGEVDEKGLPVPLDSNSEQKYFILLLITDGFIDDLQETIDEIVESSKAPMSIIIVGVGDGDFSQMDVLDSDDAVLVSSRDGTSMDRDIVQFVPFDEFKGKSNRELAIATLEEIPREVVNYFQKRGIQPMKPKADHQVMGGHHHSTAGFRVTKASPKKHRGGYEDQVIHNAVEEHKQMQAFKNRAAANIAAASRHERDQQAFQLPTFMKDIQEVMIDNLTWQGYREDDIASVDHMLSEVNSNSSSHQVCTKLAHEDRLREMREAIGEHPSPPPGEAGHKLYTIPTYPGTVAVREDIHKKKKKGNRRSSLTMGNRLSSFRTPHKKIDEFGRYLPNADDDDEGDTIDPNNICSSCVYNSCSSFYYYQQQFR</sequence>
<evidence type="ECO:0000259" key="1">
    <source>
        <dbReference type="Pfam" id="PF07002"/>
    </source>
</evidence>
<evidence type="ECO:0000313" key="3">
    <source>
        <dbReference type="Proteomes" id="UP000570595"/>
    </source>
</evidence>
<dbReference type="GO" id="GO:0071277">
    <property type="term" value="P:cellular response to calcium ion"/>
    <property type="evidence" value="ECO:0007669"/>
    <property type="project" value="TreeGrafter"/>
</dbReference>
<reference evidence="2 3" key="1">
    <citation type="submission" date="2020-04" db="EMBL/GenBank/DDBJ databases">
        <title>Perkinsus olseni comparative genomics.</title>
        <authorList>
            <person name="Bogema D.R."/>
        </authorList>
    </citation>
    <scope>NUCLEOTIDE SEQUENCE [LARGE SCALE GENOMIC DNA]</scope>
    <source>
        <strain evidence="2">ATCC PRA-179</strain>
    </source>
</reference>
<name>A0A7J6LR48_PEROL</name>
<dbReference type="GO" id="GO:0005886">
    <property type="term" value="C:plasma membrane"/>
    <property type="evidence" value="ECO:0007669"/>
    <property type="project" value="TreeGrafter"/>
</dbReference>
<dbReference type="PANTHER" id="PTHR10857">
    <property type="entry name" value="COPINE"/>
    <property type="match status" value="1"/>
</dbReference>
<comment type="caution">
    <text evidence="2">The sequence shown here is derived from an EMBL/GenBank/DDBJ whole genome shotgun (WGS) entry which is preliminary data.</text>
</comment>
<proteinExistence type="predicted"/>
<feature type="domain" description="Copine C-terminal" evidence="1">
    <location>
        <begin position="191"/>
        <end position="303"/>
    </location>
</feature>
<dbReference type="AlphaFoldDB" id="A0A7J6LR48"/>